<sequence>AGCCICQSKGRRREDHERSQHQRDLRQWRAPNLAGRPGSAGELDLLAGSRQGRSGPDRVRRAGRRRGRGGGGRARSASQARSPRQHARSGGRRSRTGRHCPARAPAQGGVRARHGRLRPDDHRLPPVAWTAHRQRVDRRRLRDHPDPVRVPRPRRGKPVDHDDRPGQAAAQPGPRPARRADDDVRRTDTVVVPCRRRGPAPFRRADVREHRAALGAARRSTELRTIDYGIRCRVTWGCRLSCLRLRAWRQGGAYPSSGVVV</sequence>
<feature type="non-terminal residue" evidence="2">
    <location>
        <position position="1"/>
    </location>
</feature>
<organism evidence="2">
    <name type="scientific">uncultured Thermomicrobiales bacterium</name>
    <dbReference type="NCBI Taxonomy" id="1645740"/>
    <lineage>
        <taxon>Bacteria</taxon>
        <taxon>Pseudomonadati</taxon>
        <taxon>Thermomicrobiota</taxon>
        <taxon>Thermomicrobia</taxon>
        <taxon>Thermomicrobiales</taxon>
        <taxon>environmental samples</taxon>
    </lineage>
</organism>
<evidence type="ECO:0000256" key="1">
    <source>
        <dbReference type="SAM" id="MobiDB-lite"/>
    </source>
</evidence>
<accession>A0A6J4VT00</accession>
<feature type="non-terminal residue" evidence="2">
    <location>
        <position position="261"/>
    </location>
</feature>
<proteinExistence type="predicted"/>
<feature type="compositionally biased region" description="Basic and acidic residues" evidence="1">
    <location>
        <begin position="12"/>
        <end position="27"/>
    </location>
</feature>
<feature type="region of interest" description="Disordered" evidence="1">
    <location>
        <begin position="1"/>
        <end position="185"/>
    </location>
</feature>
<protein>
    <submittedName>
        <fullName evidence="2">Chromosome (Plasmid) partitioning protein ParA</fullName>
    </submittedName>
</protein>
<feature type="compositionally biased region" description="Basic residues" evidence="1">
    <location>
        <begin position="132"/>
        <end position="142"/>
    </location>
</feature>
<dbReference type="EMBL" id="CADCWJ010000829">
    <property type="protein sequence ID" value="CAA9584551.1"/>
    <property type="molecule type" value="Genomic_DNA"/>
</dbReference>
<dbReference type="AlphaFoldDB" id="A0A6J4VT00"/>
<feature type="compositionally biased region" description="Basic residues" evidence="1">
    <location>
        <begin position="83"/>
        <end position="101"/>
    </location>
</feature>
<gene>
    <name evidence="2" type="ORF">AVDCRST_MAG87-3781</name>
</gene>
<evidence type="ECO:0000313" key="2">
    <source>
        <dbReference type="EMBL" id="CAA9584551.1"/>
    </source>
</evidence>
<name>A0A6J4VT00_9BACT</name>
<reference evidence="2" key="1">
    <citation type="submission" date="2020-02" db="EMBL/GenBank/DDBJ databases">
        <authorList>
            <person name="Meier V. D."/>
        </authorList>
    </citation>
    <scope>NUCLEOTIDE SEQUENCE</scope>
    <source>
        <strain evidence="2">AVDCRST_MAG87</strain>
    </source>
</reference>